<reference evidence="2" key="1">
    <citation type="submission" date="2022-06" db="EMBL/GenBank/DDBJ databases">
        <authorList>
            <consortium name="SYNGENTA / RWTH Aachen University"/>
        </authorList>
    </citation>
    <scope>NUCLEOTIDE SEQUENCE</scope>
</reference>
<proteinExistence type="predicted"/>
<organism evidence="2 3">
    <name type="scientific">Phakopsora pachyrhizi</name>
    <name type="common">Asian soybean rust disease fungus</name>
    <dbReference type="NCBI Taxonomy" id="170000"/>
    <lineage>
        <taxon>Eukaryota</taxon>
        <taxon>Fungi</taxon>
        <taxon>Dikarya</taxon>
        <taxon>Basidiomycota</taxon>
        <taxon>Pucciniomycotina</taxon>
        <taxon>Pucciniomycetes</taxon>
        <taxon>Pucciniales</taxon>
        <taxon>Phakopsoraceae</taxon>
        <taxon>Phakopsora</taxon>
    </lineage>
</organism>
<evidence type="ECO:0000313" key="3">
    <source>
        <dbReference type="Proteomes" id="UP001153365"/>
    </source>
</evidence>
<keyword evidence="3" id="KW-1185">Reference proteome</keyword>
<dbReference type="Proteomes" id="UP001153365">
    <property type="component" value="Unassembled WGS sequence"/>
</dbReference>
<evidence type="ECO:0000256" key="1">
    <source>
        <dbReference type="SAM" id="MobiDB-lite"/>
    </source>
</evidence>
<dbReference type="EMBL" id="CALTRL010000214">
    <property type="protein sequence ID" value="CAH7667198.1"/>
    <property type="molecule type" value="Genomic_DNA"/>
</dbReference>
<feature type="region of interest" description="Disordered" evidence="1">
    <location>
        <begin position="1"/>
        <end position="27"/>
    </location>
</feature>
<accession>A0AAV0AI18</accession>
<name>A0AAV0AI18_PHAPC</name>
<sequence length="109" mass="11881">MSSGSQCDVQEPENVKSSSSNHDKMMRMSAGNLNGLNQTTEANDNYKIWDGDDGNDEVLHQLNSSSEPILGKQNCGRPIKCFVDETKSLAKPSLEGSQEIGHLEIAADR</sequence>
<comment type="caution">
    <text evidence="2">The sequence shown here is derived from an EMBL/GenBank/DDBJ whole genome shotgun (WGS) entry which is preliminary data.</text>
</comment>
<gene>
    <name evidence="2" type="ORF">PPACK8108_LOCUS1592</name>
</gene>
<evidence type="ECO:0000313" key="2">
    <source>
        <dbReference type="EMBL" id="CAH7667198.1"/>
    </source>
</evidence>
<protein>
    <submittedName>
        <fullName evidence="2">Uncharacterized protein</fullName>
    </submittedName>
</protein>
<dbReference type="AlphaFoldDB" id="A0AAV0AI18"/>